<dbReference type="SMART" id="SM00181">
    <property type="entry name" value="EGF"/>
    <property type="match status" value="12"/>
</dbReference>
<name>A0AAW2Z540_9EUKA</name>
<keyword evidence="1" id="KW-0245">EGF-like domain</keyword>
<dbReference type="InterPro" id="IPR011042">
    <property type="entry name" value="6-blade_b-propeller_TolB-like"/>
</dbReference>
<dbReference type="InterPro" id="IPR036404">
    <property type="entry name" value="Jacalin-like_lectin_dom_sf"/>
</dbReference>
<feature type="domain" description="EGF-like" evidence="3">
    <location>
        <begin position="2038"/>
        <end position="2071"/>
    </location>
</feature>
<dbReference type="InterPro" id="IPR000408">
    <property type="entry name" value="Reg_chr_condens"/>
</dbReference>
<accession>A0AAW2Z540</accession>
<feature type="disulfide bond" evidence="1">
    <location>
        <begin position="1749"/>
        <end position="1758"/>
    </location>
</feature>
<dbReference type="PROSITE" id="PS00022">
    <property type="entry name" value="EGF_1"/>
    <property type="match status" value="11"/>
</dbReference>
<dbReference type="SMART" id="SM00135">
    <property type="entry name" value="LY"/>
    <property type="match status" value="2"/>
</dbReference>
<feature type="disulfide bond" evidence="1">
    <location>
        <begin position="1788"/>
        <end position="1797"/>
    </location>
</feature>
<dbReference type="Pfam" id="PF25021">
    <property type="entry name" value="TEN_NHL"/>
    <property type="match status" value="2"/>
</dbReference>
<dbReference type="SUPFAM" id="SSF51101">
    <property type="entry name" value="Mannose-binding lectins"/>
    <property type="match status" value="1"/>
</dbReference>
<proteinExistence type="predicted"/>
<dbReference type="PROSITE" id="PS01186">
    <property type="entry name" value="EGF_2"/>
    <property type="match status" value="10"/>
</dbReference>
<dbReference type="PANTHER" id="PTHR46388">
    <property type="entry name" value="NHL REPEAT-CONTAINING PROTEIN 2"/>
    <property type="match status" value="1"/>
</dbReference>
<dbReference type="SUPFAM" id="SSF101898">
    <property type="entry name" value="NHL repeat"/>
    <property type="match status" value="2"/>
</dbReference>
<dbReference type="EMBL" id="JAOPGA020001019">
    <property type="protein sequence ID" value="KAL0484065.1"/>
    <property type="molecule type" value="Genomic_DNA"/>
</dbReference>
<feature type="domain" description="EGF-like" evidence="3">
    <location>
        <begin position="1765"/>
        <end position="1798"/>
    </location>
</feature>
<feature type="domain" description="EGF-like" evidence="3">
    <location>
        <begin position="1180"/>
        <end position="1212"/>
    </location>
</feature>
<evidence type="ECO:0000259" key="3">
    <source>
        <dbReference type="PROSITE" id="PS50026"/>
    </source>
</evidence>
<evidence type="ECO:0000313" key="5">
    <source>
        <dbReference type="Proteomes" id="UP001431209"/>
    </source>
</evidence>
<dbReference type="InterPro" id="IPR000742">
    <property type="entry name" value="EGF"/>
</dbReference>
<feature type="domain" description="EGF-like" evidence="3">
    <location>
        <begin position="1453"/>
        <end position="1486"/>
    </location>
</feature>
<dbReference type="InterPro" id="IPR009091">
    <property type="entry name" value="RCC1/BLIP-II"/>
</dbReference>
<dbReference type="PANTHER" id="PTHR46388:SF2">
    <property type="entry name" value="NHL REPEAT-CONTAINING PROTEIN 2"/>
    <property type="match status" value="1"/>
</dbReference>
<keyword evidence="1" id="KW-1015">Disulfide bond</keyword>
<comment type="caution">
    <text evidence="1">Lacks conserved residue(s) required for the propagation of feature annotation.</text>
</comment>
<feature type="disulfide bond" evidence="1">
    <location>
        <begin position="1202"/>
        <end position="1211"/>
    </location>
</feature>
<dbReference type="InterPro" id="IPR056822">
    <property type="entry name" value="TEN_NHL"/>
</dbReference>
<keyword evidence="5" id="KW-1185">Reference proteome</keyword>
<feature type="domain" description="EGF-like" evidence="3">
    <location>
        <begin position="829"/>
        <end position="862"/>
    </location>
</feature>
<sequence>MSGISGKTITGVDVGRHHNLFLTSDGLVYTMGSNQFGQLGYSGGNTTVPIQVNTGSATGSITNVYAGYYSSFFTTINNQSYAFGQNVLGNLGINTYNNQYSPALIPYNFGGKVTINSVLNTTIFVRQSTQFAYSCYGISYQNKFVCGGRGRCVAQDTCVCDSELVTGKDCAPLANNLVTTLVSGLSSPWKVAVDSVNNLVYFSDTDNHRVYRLNRTNMVISLFAGTGSAGSTGDGSAATSATLYSPWGLLIDSVRNLVYIASRDAHCIRVVNTNTNVITTFVGLCGTSGTTGATNFTDARFNKPLGLTHDPVNNIIFVADSLNGCVKSHNPSSQTVSVFAGACGTSQYSGNFASATNARFQLPTGIFYDYINNFFYIADPQSGYVRFIDPYNNVIPLTPNTQFPQPQDVTYDSANGILYITLSGSNNIVAYSRSTLSFTYLVGSSSGNSGNSGFNYGSAISSYWKYPAGIAFDASTNSLYVCDLQNNAIRVIVNVNYNPTPPYPNYYVATQKTPAGLSGPKKVVVDSVNALVYYTGSNSVYVYNRLTGVTSVFAGTGTSGSSGDGGAATNATLANPMGLAVDNINNLVYIATYDAYCVRAVDRNTGLISTFIGSCGTSGNTNGILSSAQVGNIHGIAIDSINNLVYLSDLSNSCIRMVNRSSNTVSTFAGQCGTSAYSGDGGAATSARLQKPSGIAYDSSINTLYICDPSSGFVRVVNTNTNVISGFSSNIQLAQPVDITIDTSRNYVCFVCGGAHALYCYSRTSNTYTMVAGSPNYVYGYNDSSSLLQVVRFANPQGVSFDPTFNITYIADTNNNAIRYLSQYNLCYNMPSTNGNVCTGNGNCTNTDTCVCNSNVYGQKCERFKCYGVWTNSTFTGCFNNATCVSPDKCLCRPGYYGAQCEAYNCYGTLYNSTTTCSGYGSCIAPDTCSCNVNYLGANCNVWLCGGVLSNSSNICSNNGLCSSPAILKTYPALGPGRSGATSFSYYNMGGAVDIFSFWGGNWQDSAQWGYSSLSLTTQRYFVQGGGVRYLQLSPNDFVKNVTIFASNSVIHCFSFVTRNNVTYYSANLDFCRLRSDGAVNSLNFTLADQEYIVGFYGTWSSSAPIGLTSLGVYTQLPGSGCQCNPNYYGVDCSTTLCYGRSSRLSTVCSGNGTCVGYNNCSCSAGYYGQQCEAFNCYGVISNSSSVCGGGGTCVSPNTCICRQGYSGVNCDVYYCNGALYNSTSVCSGNGICATPSILKTYPALGPDKAGSTPFSYYNMAGTVDIFNFWGYSWQDSAQWGYSTLNYTTPKYYTNGGSQWFLQLQPGDYVKNVTIYYYNNINCMTFTTKNGVFYKSAETGFCEINTAHQNGARNVTSYQLVDNENIVGFYGTWISNGSYIGVLTLGMYTQLPGSGCQCNANYYGVNCGLTTCYGRGYTSAGVCSGNGTCAAYNSCSCYPGYYGQQCDAYNCYGIISNNTNVCSNNGTCTGPDRCTCRAGYYGQRCEAYGCYGVISNSSSVCGGGGTCVSPNTCVCRQGYSGVNCDIYYCNGALYNSTGMCSGNGICASPSILKTYPAVGLGRAGATPFSYYNVSATVDYFSFWGDYWQDSLQWAYSTINLTTSRYYMSGGQKFILQLEPGDYVKNITIYHGNNINCFTFTSKNGIFYRSATERFCAVNTSLYNGAFNSSSYALENNENIVGFYGAWAPNGTIGIVSVGLYTQLAGSGCQCNPNYFGVDCGLTTCYGSGSKSVGVCSGNGICVSYNNCSCFTGYYGLRCESFNCYGVASNSSNVCSGGGSCVSADTCTCRTGYNGPQCTPNICANVYANDSNVCSRNGICSSSSVLKTYPALGPDKAGSTPFSYYNMAGTVDIFNFWGYSWQDSAQWGYSTLNYTTPKYYTNGGSQWFLQLQPGDYVKNVTIYYYNNINCMTFTTKNGVFYKSAETGFCVINTAHPNGARNVTSYQLVDNENIVGFYGTWISNGSYIGVLTLGMYTQLPGSGCQCNANYYGVDCSLTLCYGKSSQLSTTCNNGTCVGFNNCSCLPGYYGQQCDAYNCYGIISNNTNVCSNNGTCTGPDRCTCRAGYYGQRCEAYGCYGQLSLWRRRNMCVPKYMCL</sequence>
<feature type="disulfide bond" evidence="1">
    <location>
        <begin position="892"/>
        <end position="901"/>
    </location>
</feature>
<feature type="disulfide bond" evidence="1">
    <location>
        <begin position="852"/>
        <end position="861"/>
    </location>
</feature>
<dbReference type="Gene3D" id="2.120.10.30">
    <property type="entry name" value="TolB, C-terminal domain"/>
    <property type="match status" value="6"/>
</dbReference>
<evidence type="ECO:0000256" key="2">
    <source>
        <dbReference type="PROSITE-ProRule" id="PRU00235"/>
    </source>
</evidence>
<comment type="caution">
    <text evidence="4">The sequence shown here is derived from an EMBL/GenBank/DDBJ whole genome shotgun (WGS) entry which is preliminary data.</text>
</comment>
<feature type="domain" description="EGF-like" evidence="3">
    <location>
        <begin position="1414"/>
        <end position="1447"/>
    </location>
</feature>
<feature type="disulfide bond" evidence="1">
    <location>
        <begin position="1476"/>
        <end position="1485"/>
    </location>
</feature>
<feature type="domain" description="EGF-like" evidence="3">
    <location>
        <begin position="1727"/>
        <end position="1759"/>
    </location>
</feature>
<feature type="domain" description="EGF-like" evidence="3">
    <location>
        <begin position="870"/>
        <end position="902"/>
    </location>
</feature>
<dbReference type="Pfam" id="PF13540">
    <property type="entry name" value="RCC1_2"/>
    <property type="match status" value="1"/>
</dbReference>
<feature type="domain" description="EGF-like" evidence="3">
    <location>
        <begin position="1140"/>
        <end position="1173"/>
    </location>
</feature>
<dbReference type="InterPro" id="IPR000033">
    <property type="entry name" value="LDLR_classB_rpt"/>
</dbReference>
<feature type="disulfide bond" evidence="1">
    <location>
        <begin position="1515"/>
        <end position="1524"/>
    </location>
</feature>
<dbReference type="SUPFAM" id="SSF50985">
    <property type="entry name" value="RCC1/BLIP-II"/>
    <property type="match status" value="1"/>
</dbReference>
<reference evidence="4 5" key="1">
    <citation type="submission" date="2024-03" db="EMBL/GenBank/DDBJ databases">
        <title>The Acrasis kona genome and developmental transcriptomes reveal deep origins of eukaryotic multicellular pathways.</title>
        <authorList>
            <person name="Sheikh S."/>
            <person name="Fu C.-J."/>
            <person name="Brown M.W."/>
            <person name="Baldauf S.L."/>
        </authorList>
    </citation>
    <scope>NUCLEOTIDE SEQUENCE [LARGE SCALE GENOMIC DNA]</scope>
    <source>
        <strain evidence="4 5">ATCC MYA-3509</strain>
    </source>
</reference>
<organism evidence="4 5">
    <name type="scientific">Acrasis kona</name>
    <dbReference type="NCBI Taxonomy" id="1008807"/>
    <lineage>
        <taxon>Eukaryota</taxon>
        <taxon>Discoba</taxon>
        <taxon>Heterolobosea</taxon>
        <taxon>Tetramitia</taxon>
        <taxon>Eutetramitia</taxon>
        <taxon>Acrasidae</taxon>
        <taxon>Acrasis</taxon>
    </lineage>
</organism>
<feature type="repeat" description="RCC1" evidence="2">
    <location>
        <begin position="26"/>
        <end position="77"/>
    </location>
</feature>
<dbReference type="PROSITE" id="PS50012">
    <property type="entry name" value="RCC1_3"/>
    <property type="match status" value="1"/>
</dbReference>
<protein>
    <submittedName>
        <fullName evidence="4">Wif1</fullName>
    </submittedName>
</protein>
<feature type="disulfide bond" evidence="1">
    <location>
        <begin position="1163"/>
        <end position="1172"/>
    </location>
</feature>
<gene>
    <name evidence="4" type="ORF">AKO1_004674</name>
</gene>
<evidence type="ECO:0000313" key="4">
    <source>
        <dbReference type="EMBL" id="KAL0484065.1"/>
    </source>
</evidence>
<dbReference type="Proteomes" id="UP001431209">
    <property type="component" value="Unassembled WGS sequence"/>
</dbReference>
<feature type="disulfide bond" evidence="1">
    <location>
        <begin position="1437"/>
        <end position="1446"/>
    </location>
</feature>
<feature type="disulfide bond" evidence="1">
    <location>
        <begin position="2061"/>
        <end position="2070"/>
    </location>
</feature>
<dbReference type="Gene3D" id="2.10.25.10">
    <property type="entry name" value="Laminin"/>
    <property type="match status" value="8"/>
</dbReference>
<dbReference type="Gene3D" id="2.100.10.30">
    <property type="entry name" value="Jacalin-like lectin domain"/>
    <property type="match status" value="3"/>
</dbReference>
<dbReference type="PROSITE" id="PS50026">
    <property type="entry name" value="EGF_3"/>
    <property type="match status" value="10"/>
</dbReference>
<evidence type="ECO:0000256" key="1">
    <source>
        <dbReference type="PROSITE-ProRule" id="PRU00076"/>
    </source>
</evidence>
<feature type="domain" description="EGF-like" evidence="3">
    <location>
        <begin position="1493"/>
        <end position="1525"/>
    </location>
</feature>